<comment type="caution">
    <text evidence="2">The sequence shown here is derived from an EMBL/GenBank/DDBJ whole genome shotgun (WGS) entry which is preliminary data.</text>
</comment>
<dbReference type="SUPFAM" id="SSF56925">
    <property type="entry name" value="OMPA-like"/>
    <property type="match status" value="1"/>
</dbReference>
<evidence type="ECO:0000256" key="1">
    <source>
        <dbReference type="SAM" id="SignalP"/>
    </source>
</evidence>
<dbReference type="RefSeq" id="WP_254089297.1">
    <property type="nucleotide sequence ID" value="NZ_JAHESC010000006.1"/>
</dbReference>
<gene>
    <name evidence="2" type="ORF">KK078_05785</name>
</gene>
<proteinExistence type="predicted"/>
<organism evidence="2 3">
    <name type="scientific">Dawidia soli</name>
    <dbReference type="NCBI Taxonomy" id="2782352"/>
    <lineage>
        <taxon>Bacteria</taxon>
        <taxon>Pseudomonadati</taxon>
        <taxon>Bacteroidota</taxon>
        <taxon>Cytophagia</taxon>
        <taxon>Cytophagales</taxon>
        <taxon>Chryseotaleaceae</taxon>
        <taxon>Dawidia</taxon>
    </lineage>
</organism>
<reference evidence="2 3" key="1">
    <citation type="submission" date="2021-05" db="EMBL/GenBank/DDBJ databases">
        <title>A Polyphasic approach of four new species of the genus Ohtaekwangia: Ohtaekwangia histidinii sp. nov., Ohtaekwangia cretensis sp. nov., Ohtaekwangia indiensis sp. nov., Ohtaekwangia reichenbachii sp. nov. from diverse environment.</title>
        <authorList>
            <person name="Octaviana S."/>
        </authorList>
    </citation>
    <scope>NUCLEOTIDE SEQUENCE [LARGE SCALE GENOMIC DNA]</scope>
    <source>
        <strain evidence="2 3">PWU37</strain>
    </source>
</reference>
<dbReference type="Proteomes" id="UP001319180">
    <property type="component" value="Unassembled WGS sequence"/>
</dbReference>
<dbReference type="AlphaFoldDB" id="A0AAP2D636"/>
<feature type="signal peptide" evidence="1">
    <location>
        <begin position="1"/>
        <end position="20"/>
    </location>
</feature>
<feature type="chain" id="PRO_5043053474" description="Outer membrane protein beta-barrel domain-containing protein" evidence="1">
    <location>
        <begin position="21"/>
        <end position="186"/>
    </location>
</feature>
<keyword evidence="3" id="KW-1185">Reference proteome</keyword>
<dbReference type="EMBL" id="JAHESC010000006">
    <property type="protein sequence ID" value="MBT1686056.1"/>
    <property type="molecule type" value="Genomic_DNA"/>
</dbReference>
<evidence type="ECO:0000313" key="3">
    <source>
        <dbReference type="Proteomes" id="UP001319180"/>
    </source>
</evidence>
<keyword evidence="1" id="KW-0732">Signal</keyword>
<sequence>MKKVLLTLVGLTLCSTLALAQWGDEEMDQDAGWRDRIFTGGGFGLSFSNYYDYVSVSPLIGYRLTPKLAAGIQVQYRYTKYKQYQFKFSTNDYGVSPFVRYNVAGPFFLHAEYEYLNYEFPLSVNESVRRSYNSFLAGGGFFQPLGRFAGFYLLALYNFSYTDPDPGEFSPYDSPLVLRAGVTAGF</sequence>
<evidence type="ECO:0000313" key="2">
    <source>
        <dbReference type="EMBL" id="MBT1686056.1"/>
    </source>
</evidence>
<name>A0AAP2D636_9BACT</name>
<protein>
    <recommendedName>
        <fullName evidence="4">Outer membrane protein beta-barrel domain-containing protein</fullName>
    </recommendedName>
</protein>
<evidence type="ECO:0008006" key="4">
    <source>
        <dbReference type="Google" id="ProtNLM"/>
    </source>
</evidence>
<dbReference type="InterPro" id="IPR011250">
    <property type="entry name" value="OMP/PagP_B-barrel"/>
</dbReference>
<accession>A0AAP2D636</accession>